<evidence type="ECO:0000256" key="1">
    <source>
        <dbReference type="ARBA" id="ARBA00023002"/>
    </source>
</evidence>
<sequence length="322" mass="34600">MTKTVLLTDYAWPDDSIERGVIESAGLRLVSGPAAPSNVSDIDALIAAHQPHGIMTCWAEVSAHAIQSSLPLEIVARLGVGLDNIAVQAATDRGVWVTNVPDYCVEEVSDHALGFILSWTRGLNHFDREVRAGHWNPASAKLKRLANLTCGIVGFGRIGRLTARKLSAFGCRLLAYDPFPGAAHPGVEPMDLDGLMRNSDIVVVHAPLVAATKHLINRERLALMRPGGLLINVSRGAVVDTAAVMEALRSGRLSAVGLDVLESEPQVPDELRSSPGAMLTPHVAFSSDASLEELRRRAAEEVVRVLSGQAPREGRNQPAHRR</sequence>
<evidence type="ECO:0000313" key="5">
    <source>
        <dbReference type="EMBL" id="MDO1536577.1"/>
    </source>
</evidence>
<dbReference type="Pfam" id="PF02826">
    <property type="entry name" value="2-Hacid_dh_C"/>
    <property type="match status" value="1"/>
</dbReference>
<gene>
    <name evidence="5" type="ORF">Q2T77_30275</name>
</gene>
<dbReference type="PANTHER" id="PTHR10996:SF283">
    <property type="entry name" value="GLYOXYLATE_HYDROXYPYRUVATE REDUCTASE B"/>
    <property type="match status" value="1"/>
</dbReference>
<proteinExistence type="inferred from homology"/>
<dbReference type="Proteomes" id="UP001169027">
    <property type="component" value="Unassembled WGS sequence"/>
</dbReference>
<accession>A0ABT8SCD4</accession>
<evidence type="ECO:0000313" key="6">
    <source>
        <dbReference type="Proteomes" id="UP001169027"/>
    </source>
</evidence>
<organism evidence="5 6">
    <name type="scientific">Variovorax ginsengisoli</name>
    <dbReference type="NCBI Taxonomy" id="363844"/>
    <lineage>
        <taxon>Bacteria</taxon>
        <taxon>Pseudomonadati</taxon>
        <taxon>Pseudomonadota</taxon>
        <taxon>Betaproteobacteria</taxon>
        <taxon>Burkholderiales</taxon>
        <taxon>Comamonadaceae</taxon>
        <taxon>Variovorax</taxon>
    </lineage>
</organism>
<reference evidence="5" key="1">
    <citation type="submission" date="2023-06" db="EMBL/GenBank/DDBJ databases">
        <authorList>
            <person name="Jiang Y."/>
            <person name="Liu Q."/>
        </authorList>
    </citation>
    <scope>NUCLEOTIDE SEQUENCE</scope>
    <source>
        <strain evidence="5">CGMCC 1.12090</strain>
    </source>
</reference>
<dbReference type="RefSeq" id="WP_301814681.1">
    <property type="nucleotide sequence ID" value="NZ_JAUJZH010000029.1"/>
</dbReference>
<feature type="domain" description="D-isomer specific 2-hydroxyacid dehydrogenase catalytic" evidence="3">
    <location>
        <begin position="48"/>
        <end position="312"/>
    </location>
</feature>
<dbReference type="InterPro" id="IPR029753">
    <property type="entry name" value="D-isomer_DH_CS"/>
</dbReference>
<dbReference type="SUPFAM" id="SSF51735">
    <property type="entry name" value="NAD(P)-binding Rossmann-fold domains"/>
    <property type="match status" value="1"/>
</dbReference>
<comment type="caution">
    <text evidence="5">The sequence shown here is derived from an EMBL/GenBank/DDBJ whole genome shotgun (WGS) entry which is preliminary data.</text>
</comment>
<dbReference type="SUPFAM" id="SSF52283">
    <property type="entry name" value="Formate/glycerate dehydrogenase catalytic domain-like"/>
    <property type="match status" value="1"/>
</dbReference>
<dbReference type="InterPro" id="IPR050223">
    <property type="entry name" value="D-isomer_2-hydroxyacid_DH"/>
</dbReference>
<feature type="domain" description="D-isomer specific 2-hydroxyacid dehydrogenase NAD-binding" evidence="4">
    <location>
        <begin position="114"/>
        <end position="284"/>
    </location>
</feature>
<keyword evidence="1 2" id="KW-0560">Oxidoreductase</keyword>
<dbReference type="PANTHER" id="PTHR10996">
    <property type="entry name" value="2-HYDROXYACID DEHYDROGENASE-RELATED"/>
    <property type="match status" value="1"/>
</dbReference>
<dbReference type="CDD" id="cd05299">
    <property type="entry name" value="CtBP_dh"/>
    <property type="match status" value="1"/>
</dbReference>
<comment type="similarity">
    <text evidence="2">Belongs to the D-isomer specific 2-hydroxyacid dehydrogenase family.</text>
</comment>
<evidence type="ECO:0000259" key="4">
    <source>
        <dbReference type="Pfam" id="PF02826"/>
    </source>
</evidence>
<protein>
    <submittedName>
        <fullName evidence="5">C-terminal binding protein</fullName>
    </submittedName>
</protein>
<dbReference type="PROSITE" id="PS00671">
    <property type="entry name" value="D_2_HYDROXYACID_DH_3"/>
    <property type="match status" value="1"/>
</dbReference>
<dbReference type="InterPro" id="IPR036291">
    <property type="entry name" value="NAD(P)-bd_dom_sf"/>
</dbReference>
<dbReference type="InterPro" id="IPR006139">
    <property type="entry name" value="D-isomer_2_OHA_DH_cat_dom"/>
</dbReference>
<evidence type="ECO:0000259" key="3">
    <source>
        <dbReference type="Pfam" id="PF00389"/>
    </source>
</evidence>
<dbReference type="InterPro" id="IPR043322">
    <property type="entry name" value="CtBP"/>
</dbReference>
<dbReference type="Pfam" id="PF00389">
    <property type="entry name" value="2-Hacid_dh"/>
    <property type="match status" value="1"/>
</dbReference>
<evidence type="ECO:0000256" key="2">
    <source>
        <dbReference type="RuleBase" id="RU003719"/>
    </source>
</evidence>
<name>A0ABT8SCD4_9BURK</name>
<keyword evidence="6" id="KW-1185">Reference proteome</keyword>
<dbReference type="InterPro" id="IPR006140">
    <property type="entry name" value="D-isomer_DH_NAD-bd"/>
</dbReference>
<dbReference type="Gene3D" id="3.40.50.720">
    <property type="entry name" value="NAD(P)-binding Rossmann-like Domain"/>
    <property type="match status" value="2"/>
</dbReference>
<dbReference type="EMBL" id="JAUKVY010000029">
    <property type="protein sequence ID" value="MDO1536577.1"/>
    <property type="molecule type" value="Genomic_DNA"/>
</dbReference>